<dbReference type="RefSeq" id="XP_022247349.1">
    <property type="nucleotide sequence ID" value="XM_022391641.1"/>
</dbReference>
<evidence type="ECO:0000256" key="3">
    <source>
        <dbReference type="ARBA" id="ARBA00022782"/>
    </source>
</evidence>
<keyword evidence="7" id="KW-0804">Transcription</keyword>
<dbReference type="InterPro" id="IPR039583">
    <property type="entry name" value="TCFL5/SOLH1/2"/>
</dbReference>
<proteinExistence type="predicted"/>
<dbReference type="InterPro" id="IPR036638">
    <property type="entry name" value="HLH_DNA-bd_sf"/>
</dbReference>
<comment type="subcellular location">
    <subcellularLocation>
        <location evidence="1">Nucleus</location>
    </subcellularLocation>
</comment>
<dbReference type="PANTHER" id="PTHR15402">
    <property type="entry name" value="TRANSCRIPTION FACTOR-LIKE 5 PROTEIN"/>
    <property type="match status" value="1"/>
</dbReference>
<keyword evidence="4" id="KW-0744">Spermatogenesis</keyword>
<keyword evidence="8" id="KW-0539">Nucleus</keyword>
<dbReference type="Gene3D" id="4.10.280.10">
    <property type="entry name" value="Helix-loop-helix DNA-binding domain"/>
    <property type="match status" value="1"/>
</dbReference>
<evidence type="ECO:0000256" key="4">
    <source>
        <dbReference type="ARBA" id="ARBA00022871"/>
    </source>
</evidence>
<organism evidence="10 11">
    <name type="scientific">Limulus polyphemus</name>
    <name type="common">Atlantic horseshoe crab</name>
    <dbReference type="NCBI Taxonomy" id="6850"/>
    <lineage>
        <taxon>Eukaryota</taxon>
        <taxon>Metazoa</taxon>
        <taxon>Ecdysozoa</taxon>
        <taxon>Arthropoda</taxon>
        <taxon>Chelicerata</taxon>
        <taxon>Merostomata</taxon>
        <taxon>Xiphosura</taxon>
        <taxon>Limulidae</taxon>
        <taxon>Limulus</taxon>
    </lineage>
</organism>
<evidence type="ECO:0000256" key="5">
    <source>
        <dbReference type="ARBA" id="ARBA00023015"/>
    </source>
</evidence>
<evidence type="ECO:0000256" key="1">
    <source>
        <dbReference type="ARBA" id="ARBA00004123"/>
    </source>
</evidence>
<evidence type="ECO:0000256" key="8">
    <source>
        <dbReference type="ARBA" id="ARBA00023242"/>
    </source>
</evidence>
<keyword evidence="5" id="KW-0805">Transcription regulation</keyword>
<dbReference type="CDD" id="cd19683">
    <property type="entry name" value="bHLH_SOHLH_like"/>
    <property type="match status" value="1"/>
</dbReference>
<gene>
    <name evidence="11" type="primary">LOC111086902</name>
</gene>
<dbReference type="InterPro" id="IPR011598">
    <property type="entry name" value="bHLH_dom"/>
</dbReference>
<feature type="domain" description="BHLH" evidence="9">
    <location>
        <begin position="26"/>
        <end position="76"/>
    </location>
</feature>
<evidence type="ECO:0000256" key="7">
    <source>
        <dbReference type="ARBA" id="ARBA00023163"/>
    </source>
</evidence>
<dbReference type="GeneID" id="111086902"/>
<evidence type="ECO:0000259" key="9">
    <source>
        <dbReference type="PROSITE" id="PS50888"/>
    </source>
</evidence>
<dbReference type="Proteomes" id="UP000694941">
    <property type="component" value="Unplaced"/>
</dbReference>
<keyword evidence="3" id="KW-0221">Differentiation</keyword>
<keyword evidence="10" id="KW-1185">Reference proteome</keyword>
<name>A0ABM1SUP3_LIMPO</name>
<evidence type="ECO:0000256" key="2">
    <source>
        <dbReference type="ARBA" id="ARBA00022473"/>
    </source>
</evidence>
<evidence type="ECO:0000256" key="6">
    <source>
        <dbReference type="ARBA" id="ARBA00023125"/>
    </source>
</evidence>
<dbReference type="Pfam" id="PF00010">
    <property type="entry name" value="HLH"/>
    <property type="match status" value="1"/>
</dbReference>
<dbReference type="SUPFAM" id="SSF47459">
    <property type="entry name" value="HLH, helix-loop-helix DNA-binding domain"/>
    <property type="match status" value="1"/>
</dbReference>
<dbReference type="SMART" id="SM00353">
    <property type="entry name" value="HLH"/>
    <property type="match status" value="1"/>
</dbReference>
<reference evidence="11" key="1">
    <citation type="submission" date="2025-08" db="UniProtKB">
        <authorList>
            <consortium name="RefSeq"/>
        </authorList>
    </citation>
    <scope>IDENTIFICATION</scope>
    <source>
        <tissue evidence="11">Muscle</tissue>
    </source>
</reference>
<evidence type="ECO:0000313" key="11">
    <source>
        <dbReference type="RefSeq" id="XP_022247349.1"/>
    </source>
</evidence>
<protein>
    <submittedName>
        <fullName evidence="11">Transcription factor-like 5 protein</fullName>
    </submittedName>
</protein>
<dbReference type="PANTHER" id="PTHR15402:SF2">
    <property type="entry name" value="TRANSCRIPTION FACTOR LIKE 5"/>
    <property type="match status" value="1"/>
</dbReference>
<keyword evidence="6" id="KW-0238">DNA-binding</keyword>
<evidence type="ECO:0000313" key="10">
    <source>
        <dbReference type="Proteomes" id="UP000694941"/>
    </source>
</evidence>
<accession>A0ABM1SUP3</accession>
<dbReference type="PROSITE" id="PS50888">
    <property type="entry name" value="BHLH"/>
    <property type="match status" value="1"/>
</dbReference>
<sequence>MRLASTGQFQQIIGSLESVPLFLPLNGRENHNEKERKRRGRIKNACQGLRSLVPGLSEKTDKATVFEFTVQYLVHLKKHIGIQYDKDFIEKYLQY</sequence>
<keyword evidence="2" id="KW-0217">Developmental protein</keyword>